<keyword evidence="5" id="KW-1185">Reference proteome</keyword>
<proteinExistence type="predicted"/>
<feature type="domain" description="Mur ligase central" evidence="2">
    <location>
        <begin position="42"/>
        <end position="70"/>
    </location>
</feature>
<dbReference type="GO" id="GO:0016881">
    <property type="term" value="F:acid-amino acid ligase activity"/>
    <property type="evidence" value="ECO:0007669"/>
    <property type="project" value="InterPro"/>
</dbReference>
<dbReference type="InParanoid" id="A0A2K1KJ40"/>
<dbReference type="GO" id="GO:0005524">
    <property type="term" value="F:ATP binding"/>
    <property type="evidence" value="ECO:0007669"/>
    <property type="project" value="InterPro"/>
</dbReference>
<reference evidence="3 5" key="2">
    <citation type="journal article" date="2018" name="Plant J.">
        <title>The Physcomitrella patens chromosome-scale assembly reveals moss genome structure and evolution.</title>
        <authorList>
            <person name="Lang D."/>
            <person name="Ullrich K.K."/>
            <person name="Murat F."/>
            <person name="Fuchs J."/>
            <person name="Jenkins J."/>
            <person name="Haas F.B."/>
            <person name="Piednoel M."/>
            <person name="Gundlach H."/>
            <person name="Van Bel M."/>
            <person name="Meyberg R."/>
            <person name="Vives C."/>
            <person name="Morata J."/>
            <person name="Symeonidi A."/>
            <person name="Hiss M."/>
            <person name="Muchero W."/>
            <person name="Kamisugi Y."/>
            <person name="Saleh O."/>
            <person name="Blanc G."/>
            <person name="Decker E.L."/>
            <person name="van Gessel N."/>
            <person name="Grimwood J."/>
            <person name="Hayes R.D."/>
            <person name="Graham S.W."/>
            <person name="Gunter L.E."/>
            <person name="McDaniel S.F."/>
            <person name="Hoernstein S.N.W."/>
            <person name="Larsson A."/>
            <person name="Li F.W."/>
            <person name="Perroud P.F."/>
            <person name="Phillips J."/>
            <person name="Ranjan P."/>
            <person name="Rokshar D.S."/>
            <person name="Rothfels C.J."/>
            <person name="Schneider L."/>
            <person name="Shu S."/>
            <person name="Stevenson D.W."/>
            <person name="Thummler F."/>
            <person name="Tillich M."/>
            <person name="Villarreal Aguilar J.C."/>
            <person name="Widiez T."/>
            <person name="Wong G.K."/>
            <person name="Wymore A."/>
            <person name="Zhang Y."/>
            <person name="Zimmer A.D."/>
            <person name="Quatrano R.S."/>
            <person name="Mayer K.F.X."/>
            <person name="Goodstein D."/>
            <person name="Casacuberta J.M."/>
            <person name="Vandepoele K."/>
            <person name="Reski R."/>
            <person name="Cuming A.C."/>
            <person name="Tuskan G.A."/>
            <person name="Maumus F."/>
            <person name="Salse J."/>
            <person name="Schmutz J."/>
            <person name="Rensing S.A."/>
        </authorList>
    </citation>
    <scope>NUCLEOTIDE SEQUENCE [LARGE SCALE GENOMIC DNA]</scope>
    <source>
        <strain evidence="4 5">cv. Gransden 2004</strain>
    </source>
</reference>
<dbReference type="Gramene" id="Pp3c5_9920V3.1">
    <property type="protein sequence ID" value="Pp3c5_9920V3.1"/>
    <property type="gene ID" value="Pp3c5_9920"/>
</dbReference>
<dbReference type="PaxDb" id="3218-PP1S64_189V6.1"/>
<dbReference type="InterPro" id="IPR013221">
    <property type="entry name" value="Mur_ligase_cen"/>
</dbReference>
<dbReference type="Gene3D" id="3.40.1190.10">
    <property type="entry name" value="Mur-like, catalytic domain"/>
    <property type="match status" value="1"/>
</dbReference>
<dbReference type="InterPro" id="IPR036565">
    <property type="entry name" value="Mur-like_cat_sf"/>
</dbReference>
<dbReference type="EMBL" id="ABEU02000005">
    <property type="protein sequence ID" value="PNR53789.1"/>
    <property type="molecule type" value="Genomic_DNA"/>
</dbReference>
<dbReference type="PANTHER" id="PTHR23135">
    <property type="entry name" value="MUR LIGASE FAMILY MEMBER"/>
    <property type="match status" value="1"/>
</dbReference>
<dbReference type="EnsemblPlants" id="Pp3c5_9920V3.1">
    <property type="protein sequence ID" value="Pp3c5_9920V3.1"/>
    <property type="gene ID" value="Pp3c5_9920"/>
</dbReference>
<evidence type="ECO:0000256" key="1">
    <source>
        <dbReference type="SAM" id="SignalP"/>
    </source>
</evidence>
<dbReference type="Pfam" id="PF08245">
    <property type="entry name" value="Mur_ligase_M"/>
    <property type="match status" value="1"/>
</dbReference>
<keyword evidence="1" id="KW-0732">Signal</keyword>
<gene>
    <name evidence="3" type="ORF">PHYPA_007464</name>
</gene>
<organism evidence="3">
    <name type="scientific">Physcomitrium patens</name>
    <name type="common">Spreading-leaved earth moss</name>
    <name type="synonym">Physcomitrella patens</name>
    <dbReference type="NCBI Taxonomy" id="3218"/>
    <lineage>
        <taxon>Eukaryota</taxon>
        <taxon>Viridiplantae</taxon>
        <taxon>Streptophyta</taxon>
        <taxon>Embryophyta</taxon>
        <taxon>Bryophyta</taxon>
        <taxon>Bryophytina</taxon>
        <taxon>Bryopsida</taxon>
        <taxon>Funariidae</taxon>
        <taxon>Funariales</taxon>
        <taxon>Funariaceae</taxon>
        <taxon>Physcomitrium</taxon>
    </lineage>
</organism>
<accession>A0A2K1KJ40</accession>
<evidence type="ECO:0000259" key="2">
    <source>
        <dbReference type="Pfam" id="PF08245"/>
    </source>
</evidence>
<dbReference type="SUPFAM" id="SSF53623">
    <property type="entry name" value="MurD-like peptide ligases, catalytic domain"/>
    <property type="match status" value="1"/>
</dbReference>
<dbReference type="STRING" id="3218.A0A2K1KJ40"/>
<feature type="chain" id="PRO_5033762062" description="Mur ligase central domain-containing protein" evidence="1">
    <location>
        <begin position="17"/>
        <end position="85"/>
    </location>
</feature>
<dbReference type="AlphaFoldDB" id="A0A2K1KJ40"/>
<dbReference type="Proteomes" id="UP000006727">
    <property type="component" value="Chromosome 5"/>
</dbReference>
<evidence type="ECO:0000313" key="5">
    <source>
        <dbReference type="Proteomes" id="UP000006727"/>
    </source>
</evidence>
<reference evidence="3 5" key="1">
    <citation type="journal article" date="2008" name="Science">
        <title>The Physcomitrella genome reveals evolutionary insights into the conquest of land by plants.</title>
        <authorList>
            <person name="Rensing S."/>
            <person name="Lang D."/>
            <person name="Zimmer A."/>
            <person name="Terry A."/>
            <person name="Salamov A."/>
            <person name="Shapiro H."/>
            <person name="Nishiyama T."/>
            <person name="Perroud P.-F."/>
            <person name="Lindquist E."/>
            <person name="Kamisugi Y."/>
            <person name="Tanahashi T."/>
            <person name="Sakakibara K."/>
            <person name="Fujita T."/>
            <person name="Oishi K."/>
            <person name="Shin-I T."/>
            <person name="Kuroki Y."/>
            <person name="Toyoda A."/>
            <person name="Suzuki Y."/>
            <person name="Hashimoto A."/>
            <person name="Yamaguchi K."/>
            <person name="Sugano A."/>
            <person name="Kohara Y."/>
            <person name="Fujiyama A."/>
            <person name="Anterola A."/>
            <person name="Aoki S."/>
            <person name="Ashton N."/>
            <person name="Barbazuk W.B."/>
            <person name="Barker E."/>
            <person name="Bennetzen J."/>
            <person name="Bezanilla M."/>
            <person name="Blankenship R."/>
            <person name="Cho S.H."/>
            <person name="Dutcher S."/>
            <person name="Estelle M."/>
            <person name="Fawcett J.A."/>
            <person name="Gundlach H."/>
            <person name="Hanada K."/>
            <person name="Heyl A."/>
            <person name="Hicks K.A."/>
            <person name="Hugh J."/>
            <person name="Lohr M."/>
            <person name="Mayer K."/>
            <person name="Melkozernov A."/>
            <person name="Murata T."/>
            <person name="Nelson D."/>
            <person name="Pils B."/>
            <person name="Prigge M."/>
            <person name="Reiss B."/>
            <person name="Renner T."/>
            <person name="Rombauts S."/>
            <person name="Rushton P."/>
            <person name="Sanderfoot A."/>
            <person name="Schween G."/>
            <person name="Shiu S.-H."/>
            <person name="Stueber K."/>
            <person name="Theodoulou F.L."/>
            <person name="Tu H."/>
            <person name="Van de Peer Y."/>
            <person name="Verrier P.J."/>
            <person name="Waters E."/>
            <person name="Wood A."/>
            <person name="Yang L."/>
            <person name="Cove D."/>
            <person name="Cuming A."/>
            <person name="Hasebe M."/>
            <person name="Lucas S."/>
            <person name="Mishler D.B."/>
            <person name="Reski R."/>
            <person name="Grigoriev I."/>
            <person name="Quatrano R.S."/>
            <person name="Boore J.L."/>
        </authorList>
    </citation>
    <scope>NUCLEOTIDE SEQUENCE [LARGE SCALE GENOMIC DNA]</scope>
    <source>
        <strain evidence="4 5">cv. Gransden 2004</strain>
    </source>
</reference>
<protein>
    <recommendedName>
        <fullName evidence="2">Mur ligase central domain-containing protein</fullName>
    </recommendedName>
</protein>
<evidence type="ECO:0000313" key="4">
    <source>
        <dbReference type="EnsemblPlants" id="Pp3c5_9920V3.1"/>
    </source>
</evidence>
<sequence length="85" mass="9218">MKGAVAIIFLMEVTEGFKTAVIVDNTSVILSEYSPTLSVVAITGTNGKTTTSYLLRSLYEAMGLQVGLLGDFNGMKPRMQHITFQ</sequence>
<evidence type="ECO:0000313" key="3">
    <source>
        <dbReference type="EMBL" id="PNR53789.1"/>
    </source>
</evidence>
<feature type="signal peptide" evidence="1">
    <location>
        <begin position="1"/>
        <end position="16"/>
    </location>
</feature>
<reference evidence="4" key="3">
    <citation type="submission" date="2020-12" db="UniProtKB">
        <authorList>
            <consortium name="EnsemblPlants"/>
        </authorList>
    </citation>
    <scope>IDENTIFICATION</scope>
</reference>
<name>A0A2K1KJ40_PHYPA</name>
<dbReference type="PANTHER" id="PTHR23135:SF4">
    <property type="entry name" value="UDP-N-ACETYLMURAMOYL-L-ALANYL-D-GLUTAMATE--2,6-DIAMINOPIMELATE LIGASE MURE HOMOLOG, CHLOROPLASTIC"/>
    <property type="match status" value="1"/>
</dbReference>